<protein>
    <submittedName>
        <fullName evidence="1 2">Uncharacterized protein</fullName>
    </submittedName>
</protein>
<dbReference type="HOGENOM" id="CLU_3109493_0_0_1"/>
<keyword evidence="3" id="KW-1185">Reference proteome</keyword>
<dbReference type="Proteomes" id="UP000002051">
    <property type="component" value="Chromosome 8"/>
</dbReference>
<accession>G7LH43</accession>
<dbReference type="PaxDb" id="3880-AET04102"/>
<evidence type="ECO:0000313" key="2">
    <source>
        <dbReference type="EnsemblPlants" id="AET04102"/>
    </source>
</evidence>
<reference evidence="1 3" key="1">
    <citation type="journal article" date="2011" name="Nature">
        <title>The Medicago genome provides insight into the evolution of rhizobial symbioses.</title>
        <authorList>
            <person name="Young N.D."/>
            <person name="Debelle F."/>
            <person name="Oldroyd G.E."/>
            <person name="Geurts R."/>
            <person name="Cannon S.B."/>
            <person name="Udvardi M.K."/>
            <person name="Benedito V.A."/>
            <person name="Mayer K.F."/>
            <person name="Gouzy J."/>
            <person name="Schoof H."/>
            <person name="Van de Peer Y."/>
            <person name="Proost S."/>
            <person name="Cook D.R."/>
            <person name="Meyers B.C."/>
            <person name="Spannagl M."/>
            <person name="Cheung F."/>
            <person name="De Mita S."/>
            <person name="Krishnakumar V."/>
            <person name="Gundlach H."/>
            <person name="Zhou S."/>
            <person name="Mudge J."/>
            <person name="Bharti A.K."/>
            <person name="Murray J.D."/>
            <person name="Naoumkina M.A."/>
            <person name="Rosen B."/>
            <person name="Silverstein K.A."/>
            <person name="Tang H."/>
            <person name="Rombauts S."/>
            <person name="Zhao P.X."/>
            <person name="Zhou P."/>
            <person name="Barbe V."/>
            <person name="Bardou P."/>
            <person name="Bechner M."/>
            <person name="Bellec A."/>
            <person name="Berger A."/>
            <person name="Berges H."/>
            <person name="Bidwell S."/>
            <person name="Bisseling T."/>
            <person name="Choisne N."/>
            <person name="Couloux A."/>
            <person name="Denny R."/>
            <person name="Deshpande S."/>
            <person name="Dai X."/>
            <person name="Doyle J.J."/>
            <person name="Dudez A.M."/>
            <person name="Farmer A.D."/>
            <person name="Fouteau S."/>
            <person name="Franken C."/>
            <person name="Gibelin C."/>
            <person name="Gish J."/>
            <person name="Goldstein S."/>
            <person name="Gonzalez A.J."/>
            <person name="Green P.J."/>
            <person name="Hallab A."/>
            <person name="Hartog M."/>
            <person name="Hua A."/>
            <person name="Humphray S.J."/>
            <person name="Jeong D.H."/>
            <person name="Jing Y."/>
            <person name="Jocker A."/>
            <person name="Kenton S.M."/>
            <person name="Kim D.J."/>
            <person name="Klee K."/>
            <person name="Lai H."/>
            <person name="Lang C."/>
            <person name="Lin S."/>
            <person name="Macmil S.L."/>
            <person name="Magdelenat G."/>
            <person name="Matthews L."/>
            <person name="McCorrison J."/>
            <person name="Monaghan E.L."/>
            <person name="Mun J.H."/>
            <person name="Najar F.Z."/>
            <person name="Nicholson C."/>
            <person name="Noirot C."/>
            <person name="O'Bleness M."/>
            <person name="Paule C.R."/>
            <person name="Poulain J."/>
            <person name="Prion F."/>
            <person name="Qin B."/>
            <person name="Qu C."/>
            <person name="Retzel E.F."/>
            <person name="Riddle C."/>
            <person name="Sallet E."/>
            <person name="Samain S."/>
            <person name="Samson N."/>
            <person name="Sanders I."/>
            <person name="Saurat O."/>
            <person name="Scarpelli C."/>
            <person name="Schiex T."/>
            <person name="Segurens B."/>
            <person name="Severin A.J."/>
            <person name="Sherrier D.J."/>
            <person name="Shi R."/>
            <person name="Sims S."/>
            <person name="Singer S.R."/>
            <person name="Sinharoy S."/>
            <person name="Sterck L."/>
            <person name="Viollet A."/>
            <person name="Wang B.B."/>
            <person name="Wang K."/>
            <person name="Wang M."/>
            <person name="Wang X."/>
            <person name="Warfsmann J."/>
            <person name="Weissenbach J."/>
            <person name="White D.D."/>
            <person name="White J.D."/>
            <person name="Wiley G.B."/>
            <person name="Wincker P."/>
            <person name="Xing Y."/>
            <person name="Yang L."/>
            <person name="Yao Z."/>
            <person name="Ying F."/>
            <person name="Zhai J."/>
            <person name="Zhou L."/>
            <person name="Zuber A."/>
            <person name="Denarie J."/>
            <person name="Dixon R.A."/>
            <person name="May G.D."/>
            <person name="Schwartz D.C."/>
            <person name="Rogers J."/>
            <person name="Quetier F."/>
            <person name="Town C.D."/>
            <person name="Roe B.A."/>
        </authorList>
    </citation>
    <scope>NUCLEOTIDE SEQUENCE [LARGE SCALE GENOMIC DNA]</scope>
    <source>
        <strain evidence="1">A17</strain>
        <strain evidence="2 3">cv. Jemalong A17</strain>
    </source>
</reference>
<proteinExistence type="predicted"/>
<dbReference type="AlphaFoldDB" id="G7LH43"/>
<dbReference type="EnsemblPlants" id="AET04102">
    <property type="protein sequence ID" value="AET04102"/>
    <property type="gene ID" value="MTR_8g083270"/>
</dbReference>
<organism evidence="1 3">
    <name type="scientific">Medicago truncatula</name>
    <name type="common">Barrel medic</name>
    <name type="synonym">Medicago tribuloides</name>
    <dbReference type="NCBI Taxonomy" id="3880"/>
    <lineage>
        <taxon>Eukaryota</taxon>
        <taxon>Viridiplantae</taxon>
        <taxon>Streptophyta</taxon>
        <taxon>Embryophyta</taxon>
        <taxon>Tracheophyta</taxon>
        <taxon>Spermatophyta</taxon>
        <taxon>Magnoliopsida</taxon>
        <taxon>eudicotyledons</taxon>
        <taxon>Gunneridae</taxon>
        <taxon>Pentapetalae</taxon>
        <taxon>rosids</taxon>
        <taxon>fabids</taxon>
        <taxon>Fabales</taxon>
        <taxon>Fabaceae</taxon>
        <taxon>Papilionoideae</taxon>
        <taxon>50 kb inversion clade</taxon>
        <taxon>NPAAA clade</taxon>
        <taxon>Hologalegina</taxon>
        <taxon>IRL clade</taxon>
        <taxon>Trifolieae</taxon>
        <taxon>Medicago</taxon>
    </lineage>
</organism>
<name>G7LH43_MEDTR</name>
<evidence type="ECO:0000313" key="3">
    <source>
        <dbReference type="Proteomes" id="UP000002051"/>
    </source>
</evidence>
<gene>
    <name evidence="1" type="ordered locus">MTR_8g083270</name>
</gene>
<reference evidence="1 3" key="2">
    <citation type="journal article" date="2014" name="BMC Genomics">
        <title>An improved genome release (version Mt4.0) for the model legume Medicago truncatula.</title>
        <authorList>
            <person name="Tang H."/>
            <person name="Krishnakumar V."/>
            <person name="Bidwell S."/>
            <person name="Rosen B."/>
            <person name="Chan A."/>
            <person name="Zhou S."/>
            <person name="Gentzbittel L."/>
            <person name="Childs K.L."/>
            <person name="Yandell M."/>
            <person name="Gundlach H."/>
            <person name="Mayer K.F."/>
            <person name="Schwartz D.C."/>
            <person name="Town C.D."/>
        </authorList>
    </citation>
    <scope>GENOME REANNOTATION</scope>
    <source>
        <strain evidence="2 3">cv. Jemalong A17</strain>
    </source>
</reference>
<reference evidence="2" key="3">
    <citation type="submission" date="2015-04" db="UniProtKB">
        <authorList>
            <consortium name="EnsemblPlants"/>
        </authorList>
    </citation>
    <scope>IDENTIFICATION</scope>
    <source>
        <strain evidence="2">cv. Jemalong A17</strain>
    </source>
</reference>
<evidence type="ECO:0000313" key="1">
    <source>
        <dbReference type="EMBL" id="AET04102.1"/>
    </source>
</evidence>
<dbReference type="EMBL" id="CM001224">
    <property type="protein sequence ID" value="AET04102.1"/>
    <property type="molecule type" value="Genomic_DNA"/>
</dbReference>
<sequence>MIFREGVLRRWHNVGDEDWLCWDQAIVFGGEEFENWRVDLTSEDSRIGERI</sequence>